<dbReference type="EMBL" id="BARU01008763">
    <property type="protein sequence ID" value="GAH44886.1"/>
    <property type="molecule type" value="Genomic_DNA"/>
</dbReference>
<organism evidence="2">
    <name type="scientific">marine sediment metagenome</name>
    <dbReference type="NCBI Taxonomy" id="412755"/>
    <lineage>
        <taxon>unclassified sequences</taxon>
        <taxon>metagenomes</taxon>
        <taxon>ecological metagenomes</taxon>
    </lineage>
</organism>
<evidence type="ECO:0000259" key="1">
    <source>
        <dbReference type="PROSITE" id="PS51379"/>
    </source>
</evidence>
<dbReference type="PROSITE" id="PS51379">
    <property type="entry name" value="4FE4S_FER_2"/>
    <property type="match status" value="1"/>
</dbReference>
<name>X1FGV4_9ZZZZ</name>
<dbReference type="SUPFAM" id="SSF54862">
    <property type="entry name" value="4Fe-4S ferredoxins"/>
    <property type="match status" value="1"/>
</dbReference>
<accession>X1FGV4</accession>
<comment type="caution">
    <text evidence="2">The sequence shown here is derived from an EMBL/GenBank/DDBJ whole genome shotgun (WGS) entry which is preliminary data.</text>
</comment>
<feature type="non-terminal residue" evidence="2">
    <location>
        <position position="1"/>
    </location>
</feature>
<dbReference type="AlphaFoldDB" id="X1FGV4"/>
<sequence>ITFNEYTNVAEISEILCKGCGTCVAACPSRAIIQNHFGDVQIFSMINSAIPKELKARGSED</sequence>
<evidence type="ECO:0000313" key="2">
    <source>
        <dbReference type="EMBL" id="GAH44886.1"/>
    </source>
</evidence>
<feature type="domain" description="4Fe-4S ferredoxin-type" evidence="1">
    <location>
        <begin position="8"/>
        <end position="37"/>
    </location>
</feature>
<dbReference type="Gene3D" id="3.30.70.20">
    <property type="match status" value="1"/>
</dbReference>
<dbReference type="InterPro" id="IPR017900">
    <property type="entry name" value="4Fe4S_Fe_S_CS"/>
</dbReference>
<dbReference type="InterPro" id="IPR017896">
    <property type="entry name" value="4Fe4S_Fe-S-bd"/>
</dbReference>
<proteinExistence type="predicted"/>
<dbReference type="PROSITE" id="PS00198">
    <property type="entry name" value="4FE4S_FER_1"/>
    <property type="match status" value="1"/>
</dbReference>
<dbReference type="Pfam" id="PF00037">
    <property type="entry name" value="Fer4"/>
    <property type="match status" value="1"/>
</dbReference>
<gene>
    <name evidence="2" type="ORF">S03H2_17044</name>
</gene>
<protein>
    <recommendedName>
        <fullName evidence="1">4Fe-4S ferredoxin-type domain-containing protein</fullName>
    </recommendedName>
</protein>
<reference evidence="2" key="1">
    <citation type="journal article" date="2014" name="Front. Microbiol.">
        <title>High frequency of phylogenetically diverse reductive dehalogenase-homologous genes in deep subseafloor sedimentary metagenomes.</title>
        <authorList>
            <person name="Kawai M."/>
            <person name="Futagami T."/>
            <person name="Toyoda A."/>
            <person name="Takaki Y."/>
            <person name="Nishi S."/>
            <person name="Hori S."/>
            <person name="Arai W."/>
            <person name="Tsubouchi T."/>
            <person name="Morono Y."/>
            <person name="Uchiyama I."/>
            <person name="Ito T."/>
            <person name="Fujiyama A."/>
            <person name="Inagaki F."/>
            <person name="Takami H."/>
        </authorList>
    </citation>
    <scope>NUCLEOTIDE SEQUENCE</scope>
    <source>
        <strain evidence="2">Expedition CK06-06</strain>
    </source>
</reference>